<dbReference type="EMBL" id="BK015888">
    <property type="protein sequence ID" value="DAD71822.1"/>
    <property type="molecule type" value="Genomic_DNA"/>
</dbReference>
<name>A0A8S5LPF1_9CAUD</name>
<evidence type="ECO:0000313" key="1">
    <source>
        <dbReference type="EMBL" id="DAD71822.1"/>
    </source>
</evidence>
<organism evidence="1">
    <name type="scientific">Siphoviridae sp. ctoiW10</name>
    <dbReference type="NCBI Taxonomy" id="2827592"/>
    <lineage>
        <taxon>Viruses</taxon>
        <taxon>Duplodnaviria</taxon>
        <taxon>Heunggongvirae</taxon>
        <taxon>Uroviricota</taxon>
        <taxon>Caudoviricetes</taxon>
    </lineage>
</organism>
<protein>
    <submittedName>
        <fullName evidence="1">Uncharacterized protein</fullName>
    </submittedName>
</protein>
<reference evidence="1" key="1">
    <citation type="journal article" date="2021" name="Proc. Natl. Acad. Sci. U.S.A.">
        <title>A Catalog of Tens of Thousands of Viruses from Human Metagenomes Reveals Hidden Associations with Chronic Diseases.</title>
        <authorList>
            <person name="Tisza M.J."/>
            <person name="Buck C.B."/>
        </authorList>
    </citation>
    <scope>NUCLEOTIDE SEQUENCE</scope>
    <source>
        <strain evidence="1">CtoiW10</strain>
    </source>
</reference>
<proteinExistence type="predicted"/>
<sequence>MLTLVRFRVMMQVTKPAKSINLTAVKSTDQNQLMHL</sequence>
<accession>A0A8S5LPF1</accession>